<accession>A0AA36J8T5</accession>
<evidence type="ECO:0000313" key="3">
    <source>
        <dbReference type="EMBL" id="CAJ1400561.1"/>
    </source>
</evidence>
<dbReference type="EMBL" id="CAUJNA010003376">
    <property type="protein sequence ID" value="CAJ1400561.1"/>
    <property type="molecule type" value="Genomic_DNA"/>
</dbReference>
<dbReference type="Proteomes" id="UP001178507">
    <property type="component" value="Unassembled WGS sequence"/>
</dbReference>
<dbReference type="PROSITE" id="PS50084">
    <property type="entry name" value="KH_TYPE_1"/>
    <property type="match status" value="1"/>
</dbReference>
<name>A0AA36J8T5_9DINO</name>
<dbReference type="InterPro" id="IPR004088">
    <property type="entry name" value="KH_dom_type_1"/>
</dbReference>
<feature type="domain" description="K Homology" evidence="2">
    <location>
        <begin position="17"/>
        <end position="88"/>
    </location>
</feature>
<proteinExistence type="predicted"/>
<dbReference type="SUPFAM" id="SSF54791">
    <property type="entry name" value="Eukaryotic type KH-domain (KH-domain type I)"/>
    <property type="match status" value="1"/>
</dbReference>
<comment type="caution">
    <text evidence="3">The sequence shown here is derived from an EMBL/GenBank/DDBJ whole genome shotgun (WGS) entry which is preliminary data.</text>
</comment>
<dbReference type="InterPro" id="IPR036612">
    <property type="entry name" value="KH_dom_type_1_sf"/>
</dbReference>
<dbReference type="Pfam" id="PF00013">
    <property type="entry name" value="KH_1"/>
    <property type="match status" value="1"/>
</dbReference>
<gene>
    <name evidence="3" type="ORF">EVOR1521_LOCUS23877</name>
</gene>
<keyword evidence="4" id="KW-1185">Reference proteome</keyword>
<keyword evidence="1" id="KW-0694">RNA-binding</keyword>
<dbReference type="AlphaFoldDB" id="A0AA36J8T5"/>
<evidence type="ECO:0000259" key="2">
    <source>
        <dbReference type="SMART" id="SM00322"/>
    </source>
</evidence>
<dbReference type="Gene3D" id="3.30.1370.10">
    <property type="entry name" value="K Homology domain, type 1"/>
    <property type="match status" value="1"/>
</dbReference>
<organism evidence="3 4">
    <name type="scientific">Effrenium voratum</name>
    <dbReference type="NCBI Taxonomy" id="2562239"/>
    <lineage>
        <taxon>Eukaryota</taxon>
        <taxon>Sar</taxon>
        <taxon>Alveolata</taxon>
        <taxon>Dinophyceae</taxon>
        <taxon>Suessiales</taxon>
        <taxon>Symbiodiniaceae</taxon>
        <taxon>Effrenium</taxon>
    </lineage>
</organism>
<dbReference type="SMART" id="SM00322">
    <property type="entry name" value="KH"/>
    <property type="match status" value="1"/>
</dbReference>
<evidence type="ECO:0000256" key="1">
    <source>
        <dbReference type="PROSITE-ProRule" id="PRU00117"/>
    </source>
</evidence>
<dbReference type="CDD" id="cd00105">
    <property type="entry name" value="KH-I"/>
    <property type="match status" value="1"/>
</dbReference>
<protein>
    <recommendedName>
        <fullName evidence="2">K Homology domain-containing protein</fullName>
    </recommendedName>
</protein>
<dbReference type="InterPro" id="IPR004087">
    <property type="entry name" value="KH_dom"/>
</dbReference>
<evidence type="ECO:0000313" key="4">
    <source>
        <dbReference type="Proteomes" id="UP001178507"/>
    </source>
</evidence>
<sequence length="146" mass="15705">MHVQGFPSFQAPRPLDSEWSARLVMSVHAAGLLIGRGGKRIKLLQEDSGAHIQFHADPEFGRDLRVAELRGPPAELQDGLELLVSELGRLPSALAPKIQLMVPEEPLASECLAEARKFAAAVLEPCEGGQLLVLEPSNEAVARLTG</sequence>
<reference evidence="3" key="1">
    <citation type="submission" date="2023-08" db="EMBL/GenBank/DDBJ databases">
        <authorList>
            <person name="Chen Y."/>
            <person name="Shah S."/>
            <person name="Dougan E. K."/>
            <person name="Thang M."/>
            <person name="Chan C."/>
        </authorList>
    </citation>
    <scope>NUCLEOTIDE SEQUENCE</scope>
</reference>
<dbReference type="GO" id="GO:0003723">
    <property type="term" value="F:RNA binding"/>
    <property type="evidence" value="ECO:0007669"/>
    <property type="project" value="UniProtKB-UniRule"/>
</dbReference>